<dbReference type="Proteomes" id="UP000223968">
    <property type="component" value="Unassembled WGS sequence"/>
</dbReference>
<keyword evidence="3" id="KW-1185">Reference proteome</keyword>
<comment type="caution">
    <text evidence="2">The sequence shown here is derived from an EMBL/GenBank/DDBJ whole genome shotgun (WGS) entry which is preliminary data.</text>
</comment>
<feature type="region of interest" description="Disordered" evidence="1">
    <location>
        <begin position="28"/>
        <end position="83"/>
    </location>
</feature>
<evidence type="ECO:0000313" key="3">
    <source>
        <dbReference type="Proteomes" id="UP000223968"/>
    </source>
</evidence>
<reference evidence="2 3" key="1">
    <citation type="submission" date="2017-10" db="EMBL/GenBank/DDBJ databases">
        <title>Comparative genomics in systemic dimorphic fungi from Ajellomycetaceae.</title>
        <authorList>
            <person name="Munoz J.F."/>
            <person name="Mcewen J.G."/>
            <person name="Clay O.K."/>
            <person name="Cuomo C.A."/>
        </authorList>
    </citation>
    <scope>NUCLEOTIDE SEQUENCE [LARGE SCALE GENOMIC DNA]</scope>
    <source>
        <strain evidence="2 3">UAMH5409</strain>
    </source>
</reference>
<sequence>MTNEQHEKRHREIAAILAELKSLKSEEPLVRRKSKRTRNVAAGKGNLDTKIGANDAVNELSADETSSGKASRRQHTKHRLFEE</sequence>
<dbReference type="OrthoDB" id="3642840at2759"/>
<organism evidence="2 3">
    <name type="scientific">Helicocarpus griseus UAMH5409</name>
    <dbReference type="NCBI Taxonomy" id="1447875"/>
    <lineage>
        <taxon>Eukaryota</taxon>
        <taxon>Fungi</taxon>
        <taxon>Dikarya</taxon>
        <taxon>Ascomycota</taxon>
        <taxon>Pezizomycotina</taxon>
        <taxon>Eurotiomycetes</taxon>
        <taxon>Eurotiomycetidae</taxon>
        <taxon>Onygenales</taxon>
        <taxon>Ajellomycetaceae</taxon>
        <taxon>Helicocarpus</taxon>
    </lineage>
</organism>
<proteinExistence type="predicted"/>
<accession>A0A2B7YCZ2</accession>
<evidence type="ECO:0000256" key="1">
    <source>
        <dbReference type="SAM" id="MobiDB-lite"/>
    </source>
</evidence>
<gene>
    <name evidence="2" type="ORF">AJ79_00537</name>
</gene>
<evidence type="ECO:0000313" key="2">
    <source>
        <dbReference type="EMBL" id="PGH18467.1"/>
    </source>
</evidence>
<protein>
    <submittedName>
        <fullName evidence="2">Uncharacterized protein</fullName>
    </submittedName>
</protein>
<dbReference type="EMBL" id="PDNB01000004">
    <property type="protein sequence ID" value="PGH18467.1"/>
    <property type="molecule type" value="Genomic_DNA"/>
</dbReference>
<name>A0A2B7YCZ2_9EURO</name>
<dbReference type="AlphaFoldDB" id="A0A2B7YCZ2"/>
<feature type="compositionally biased region" description="Basic residues" evidence="1">
    <location>
        <begin position="70"/>
        <end position="83"/>
    </location>
</feature>